<keyword evidence="1" id="KW-0812">Transmembrane</keyword>
<proteinExistence type="predicted"/>
<dbReference type="AlphaFoldDB" id="A0AAE0RZE2"/>
<dbReference type="Pfam" id="PF07722">
    <property type="entry name" value="Peptidase_C26"/>
    <property type="match status" value="1"/>
</dbReference>
<dbReference type="EMBL" id="JAEAOA010001427">
    <property type="protein sequence ID" value="KAK3582338.1"/>
    <property type="molecule type" value="Genomic_DNA"/>
</dbReference>
<feature type="domain" description="Phosphatidic acid phosphatase type 2/haloperoxidase" evidence="2">
    <location>
        <begin position="122"/>
        <end position="236"/>
    </location>
</feature>
<protein>
    <recommendedName>
        <fullName evidence="2">Phosphatidic acid phosphatase type 2/haloperoxidase domain-containing protein</fullName>
    </recommendedName>
</protein>
<evidence type="ECO:0000313" key="4">
    <source>
        <dbReference type="Proteomes" id="UP001195483"/>
    </source>
</evidence>
<accession>A0AAE0RZE2</accession>
<feature type="transmembrane region" description="Helical" evidence="1">
    <location>
        <begin position="98"/>
        <end position="115"/>
    </location>
</feature>
<dbReference type="Gene3D" id="3.40.50.880">
    <property type="match status" value="1"/>
</dbReference>
<dbReference type="SUPFAM" id="SSF52317">
    <property type="entry name" value="Class I glutamine amidotransferase-like"/>
    <property type="match status" value="1"/>
</dbReference>
<dbReference type="PANTHER" id="PTHR43235">
    <property type="entry name" value="GLUTAMINE AMIDOTRANSFERASE PB2B2.05-RELATED"/>
    <property type="match status" value="1"/>
</dbReference>
<reference evidence="3" key="3">
    <citation type="submission" date="2023-05" db="EMBL/GenBank/DDBJ databases">
        <authorList>
            <person name="Smith C.H."/>
        </authorList>
    </citation>
    <scope>NUCLEOTIDE SEQUENCE</scope>
    <source>
        <strain evidence="3">CHS0354</strain>
        <tissue evidence="3">Mantle</tissue>
    </source>
</reference>
<dbReference type="InterPro" id="IPR036938">
    <property type="entry name" value="PAP2/HPO_sf"/>
</dbReference>
<sequence length="425" mass="47663">MHTQCFSQDHSGSDTIDVGGKILADIKYSFRTTSKYLNSPGTFEAKDWIATIGVVATTTFFIFTFDEPIRKYFQSENLKNLSKTVAPFLNVSEYYGRFYLWLGAGAITYAVGVLADFNELRIIGQNLIEAVGLSTLSVVLLKVAFGRSRPFTNEIPSNFNGFNFDYENGSFPSLHAATTFAAATILTVKLKKWWLSVPLYVLSLLTVVERLQRDEHWFSDVFFGAVIGTFTGILVGTLSDSGDDFSLQKLGLEVDEEIIRKNNLIIDKERDDMEWDLATDFLKLKKPILGICRGMQLMNLVLGGSIYLDITEQHASCESHTSISDLISRKHKIYLNKESILSRSLGVTEGTVNSRHHQAVNKVARTLKIGAKSPDGIIEALEDESGRILLVQWHPELLYEEDRTTSFGLDILKLFINQVIISRSN</sequence>
<keyword evidence="1" id="KW-0472">Membrane</keyword>
<keyword evidence="4" id="KW-1185">Reference proteome</keyword>
<gene>
    <name evidence="3" type="ORF">CHS0354_023880</name>
</gene>
<dbReference type="InterPro" id="IPR029062">
    <property type="entry name" value="Class_I_gatase-like"/>
</dbReference>
<dbReference type="GO" id="GO:0033969">
    <property type="term" value="F:gamma-glutamyl-gamma-aminobutyrate hydrolase activity"/>
    <property type="evidence" value="ECO:0007669"/>
    <property type="project" value="TreeGrafter"/>
</dbReference>
<dbReference type="PROSITE" id="PS51273">
    <property type="entry name" value="GATASE_TYPE_1"/>
    <property type="match status" value="1"/>
</dbReference>
<dbReference type="GO" id="GO:0006598">
    <property type="term" value="P:polyamine catabolic process"/>
    <property type="evidence" value="ECO:0007669"/>
    <property type="project" value="TreeGrafter"/>
</dbReference>
<dbReference type="InterPro" id="IPR044668">
    <property type="entry name" value="PuuD-like"/>
</dbReference>
<reference evidence="3" key="1">
    <citation type="journal article" date="2021" name="Genome Biol. Evol.">
        <title>A High-Quality Reference Genome for a Parasitic Bivalve with Doubly Uniparental Inheritance (Bivalvia: Unionida).</title>
        <authorList>
            <person name="Smith C.H."/>
        </authorList>
    </citation>
    <scope>NUCLEOTIDE SEQUENCE</scope>
    <source>
        <strain evidence="3">CHS0354</strain>
    </source>
</reference>
<reference evidence="3" key="2">
    <citation type="journal article" date="2021" name="Genome Biol. Evol.">
        <title>Developing a high-quality reference genome for a parasitic bivalve with doubly uniparental inheritance (Bivalvia: Unionida).</title>
        <authorList>
            <person name="Smith C.H."/>
        </authorList>
    </citation>
    <scope>NUCLEOTIDE SEQUENCE</scope>
    <source>
        <strain evidence="3">CHS0354</strain>
        <tissue evidence="3">Mantle</tissue>
    </source>
</reference>
<comment type="caution">
    <text evidence="3">The sequence shown here is derived from an EMBL/GenBank/DDBJ whole genome shotgun (WGS) entry which is preliminary data.</text>
</comment>
<name>A0AAE0RZE2_9BIVA</name>
<dbReference type="SUPFAM" id="SSF48317">
    <property type="entry name" value="Acid phosphatase/Vanadium-dependent haloperoxidase"/>
    <property type="match status" value="1"/>
</dbReference>
<dbReference type="InterPro" id="IPR000326">
    <property type="entry name" value="PAP2/HPO"/>
</dbReference>
<evidence type="ECO:0000256" key="1">
    <source>
        <dbReference type="SAM" id="Phobius"/>
    </source>
</evidence>
<evidence type="ECO:0000259" key="2">
    <source>
        <dbReference type="SMART" id="SM00014"/>
    </source>
</evidence>
<dbReference type="SMART" id="SM00014">
    <property type="entry name" value="acidPPc"/>
    <property type="match status" value="1"/>
</dbReference>
<dbReference type="PANTHER" id="PTHR43235:SF1">
    <property type="entry name" value="GLUTAMINE AMIDOTRANSFERASE PB2B2.05-RELATED"/>
    <property type="match status" value="1"/>
</dbReference>
<dbReference type="GO" id="GO:0005829">
    <property type="term" value="C:cytosol"/>
    <property type="evidence" value="ECO:0007669"/>
    <property type="project" value="TreeGrafter"/>
</dbReference>
<feature type="transmembrane region" description="Helical" evidence="1">
    <location>
        <begin position="48"/>
        <end position="65"/>
    </location>
</feature>
<dbReference type="Pfam" id="PF01569">
    <property type="entry name" value="PAP2"/>
    <property type="match status" value="1"/>
</dbReference>
<dbReference type="Proteomes" id="UP001195483">
    <property type="component" value="Unassembled WGS sequence"/>
</dbReference>
<organism evidence="3 4">
    <name type="scientific">Potamilus streckersoni</name>
    <dbReference type="NCBI Taxonomy" id="2493646"/>
    <lineage>
        <taxon>Eukaryota</taxon>
        <taxon>Metazoa</taxon>
        <taxon>Spiralia</taxon>
        <taxon>Lophotrochozoa</taxon>
        <taxon>Mollusca</taxon>
        <taxon>Bivalvia</taxon>
        <taxon>Autobranchia</taxon>
        <taxon>Heteroconchia</taxon>
        <taxon>Palaeoheterodonta</taxon>
        <taxon>Unionida</taxon>
        <taxon>Unionoidea</taxon>
        <taxon>Unionidae</taxon>
        <taxon>Ambleminae</taxon>
        <taxon>Lampsilini</taxon>
        <taxon>Potamilus</taxon>
    </lineage>
</organism>
<dbReference type="InterPro" id="IPR011697">
    <property type="entry name" value="Peptidase_C26"/>
</dbReference>
<keyword evidence="1" id="KW-1133">Transmembrane helix</keyword>
<evidence type="ECO:0000313" key="3">
    <source>
        <dbReference type="EMBL" id="KAK3582338.1"/>
    </source>
</evidence>
<dbReference type="Gene3D" id="1.20.144.10">
    <property type="entry name" value="Phosphatidic acid phosphatase type 2/haloperoxidase"/>
    <property type="match status" value="1"/>
</dbReference>